<dbReference type="EMBL" id="UYRV01109872">
    <property type="protein sequence ID" value="VDN25540.1"/>
    <property type="molecule type" value="Genomic_DNA"/>
</dbReference>
<keyword evidence="3" id="KW-0863">Zinc-finger</keyword>
<keyword evidence="1" id="KW-0479">Metal-binding</keyword>
<dbReference type="GO" id="GO:0008270">
    <property type="term" value="F:zinc ion binding"/>
    <property type="evidence" value="ECO:0007669"/>
    <property type="project" value="UniProtKB-KW"/>
</dbReference>
<dbReference type="Pfam" id="PF12874">
    <property type="entry name" value="zf-met"/>
    <property type="match status" value="1"/>
</dbReference>
<evidence type="ECO:0000256" key="3">
    <source>
        <dbReference type="ARBA" id="ARBA00022771"/>
    </source>
</evidence>
<dbReference type="GO" id="GO:0010468">
    <property type="term" value="P:regulation of gene expression"/>
    <property type="evidence" value="ECO:0007669"/>
    <property type="project" value="TreeGrafter"/>
</dbReference>
<feature type="domain" description="C2H2-type" evidence="5">
    <location>
        <begin position="57"/>
        <end position="78"/>
    </location>
</feature>
<name>A0A3P7MGN9_CYLGO</name>
<dbReference type="AlphaFoldDB" id="A0A3P7MGN9"/>
<organism evidence="6 7">
    <name type="scientific">Cylicostephanus goldi</name>
    <name type="common">Nematode worm</name>
    <dbReference type="NCBI Taxonomy" id="71465"/>
    <lineage>
        <taxon>Eukaryota</taxon>
        <taxon>Metazoa</taxon>
        <taxon>Ecdysozoa</taxon>
        <taxon>Nematoda</taxon>
        <taxon>Chromadorea</taxon>
        <taxon>Rhabditida</taxon>
        <taxon>Rhabditina</taxon>
        <taxon>Rhabditomorpha</taxon>
        <taxon>Strongyloidea</taxon>
        <taxon>Strongylidae</taxon>
        <taxon>Cylicostephanus</taxon>
    </lineage>
</organism>
<gene>
    <name evidence="6" type="ORF">CGOC_LOCUS10136</name>
</gene>
<evidence type="ECO:0000256" key="2">
    <source>
        <dbReference type="ARBA" id="ARBA00022737"/>
    </source>
</evidence>
<evidence type="ECO:0000259" key="5">
    <source>
        <dbReference type="PROSITE" id="PS00028"/>
    </source>
</evidence>
<dbReference type="InterPro" id="IPR050688">
    <property type="entry name" value="Zinc_finger/UBP_domain"/>
</dbReference>
<sequence>MPTGVGSGAVAEEKLEKCPLCERRVPAVNLTAHIQNEHTGGGGMSVAQAPASPSLECKFCPSTFKDQMELHLHQINQHTVELLQQTQTQQMDAKKASTESNVSILRCMRCQYTTRDPRNLEMHVERHERMNEATREAMKCPDEATLEAHAAVAHNGLNLTVRKEKKDENDLEPDSVKCSLCEVKCPDEATLEAHAAVAHNGLNLTVRKEKKDENDVETDKTVNERNSHTVSHFFVFKDGITKKGPGVEEPTKASPA</sequence>
<keyword evidence="2" id="KW-0677">Repeat</keyword>
<keyword evidence="7" id="KW-1185">Reference proteome</keyword>
<evidence type="ECO:0000256" key="4">
    <source>
        <dbReference type="ARBA" id="ARBA00022833"/>
    </source>
</evidence>
<dbReference type="Gene3D" id="3.30.160.60">
    <property type="entry name" value="Classic Zinc Finger"/>
    <property type="match status" value="1"/>
</dbReference>
<evidence type="ECO:0000313" key="6">
    <source>
        <dbReference type="EMBL" id="VDN25540.1"/>
    </source>
</evidence>
<accession>A0A3P7MGN9</accession>
<dbReference type="PROSITE" id="PS00028">
    <property type="entry name" value="ZINC_FINGER_C2H2_1"/>
    <property type="match status" value="2"/>
</dbReference>
<proteinExistence type="predicted"/>
<dbReference type="InterPro" id="IPR013087">
    <property type="entry name" value="Znf_C2H2_type"/>
</dbReference>
<dbReference type="PANTHER" id="PTHR24403:SF67">
    <property type="entry name" value="FI01116P-RELATED"/>
    <property type="match status" value="1"/>
</dbReference>
<evidence type="ECO:0000256" key="1">
    <source>
        <dbReference type="ARBA" id="ARBA00022723"/>
    </source>
</evidence>
<dbReference type="GO" id="GO:0005634">
    <property type="term" value="C:nucleus"/>
    <property type="evidence" value="ECO:0007669"/>
    <property type="project" value="TreeGrafter"/>
</dbReference>
<protein>
    <recommendedName>
        <fullName evidence="5">C2H2-type domain-containing protein</fullName>
    </recommendedName>
</protein>
<dbReference type="OrthoDB" id="5822765at2759"/>
<dbReference type="PANTHER" id="PTHR24403">
    <property type="entry name" value="ZINC FINGER PROTEIN"/>
    <property type="match status" value="1"/>
</dbReference>
<evidence type="ECO:0000313" key="7">
    <source>
        <dbReference type="Proteomes" id="UP000271889"/>
    </source>
</evidence>
<dbReference type="Proteomes" id="UP000271889">
    <property type="component" value="Unassembled WGS sequence"/>
</dbReference>
<feature type="domain" description="C2H2-type" evidence="5">
    <location>
        <begin position="178"/>
        <end position="199"/>
    </location>
</feature>
<keyword evidence="4" id="KW-0862">Zinc</keyword>
<dbReference type="SMART" id="SM00355">
    <property type="entry name" value="ZnF_C2H2"/>
    <property type="match status" value="4"/>
</dbReference>
<reference evidence="6 7" key="1">
    <citation type="submission" date="2018-11" db="EMBL/GenBank/DDBJ databases">
        <authorList>
            <consortium name="Pathogen Informatics"/>
        </authorList>
    </citation>
    <scope>NUCLEOTIDE SEQUENCE [LARGE SCALE GENOMIC DNA]</scope>
</reference>